<dbReference type="PANTHER" id="PTHR47506:SF7">
    <property type="entry name" value="TRANSCRIPTIONAL REGULATORY PROTEIN"/>
    <property type="match status" value="1"/>
</dbReference>
<evidence type="ECO:0000256" key="3">
    <source>
        <dbReference type="ARBA" id="ARBA00023163"/>
    </source>
</evidence>
<evidence type="ECO:0000259" key="5">
    <source>
        <dbReference type="PROSITE" id="PS50977"/>
    </source>
</evidence>
<feature type="DNA-binding region" description="H-T-H motif" evidence="4">
    <location>
        <begin position="32"/>
        <end position="51"/>
    </location>
</feature>
<dbReference type="GO" id="GO:0003677">
    <property type="term" value="F:DNA binding"/>
    <property type="evidence" value="ECO:0007669"/>
    <property type="project" value="UniProtKB-UniRule"/>
</dbReference>
<protein>
    <submittedName>
        <fullName evidence="6">TetR/AcrR family transcriptional regulator</fullName>
    </submittedName>
</protein>
<dbReference type="PANTHER" id="PTHR47506">
    <property type="entry name" value="TRANSCRIPTIONAL REGULATORY PROTEIN"/>
    <property type="match status" value="1"/>
</dbReference>
<evidence type="ECO:0000256" key="2">
    <source>
        <dbReference type="ARBA" id="ARBA00023125"/>
    </source>
</evidence>
<dbReference type="Pfam" id="PF16925">
    <property type="entry name" value="TetR_C_13"/>
    <property type="match status" value="1"/>
</dbReference>
<comment type="caution">
    <text evidence="6">The sequence shown here is derived from an EMBL/GenBank/DDBJ whole genome shotgun (WGS) entry which is preliminary data.</text>
</comment>
<keyword evidence="2 4" id="KW-0238">DNA-binding</keyword>
<sequence length="200" mass="20589">MRVDRKTQAAHRAAILKQAGRLFRRDGIGGVGVAEITRAAGLTHGAFYGHFASKTALAAEACRRSLQDGAVLWRARAARARAAGADPLAAIIDGYLTERHRDQPEDGCALPALGPEIARAEPPLRAALDAGIGALAGVLEEEIAAHRPDLDPAAPARAALAMLSALAGGLILARACANDPERSRAALQAAATMARAAADA</sequence>
<keyword evidence="3" id="KW-0804">Transcription</keyword>
<dbReference type="SUPFAM" id="SSF48498">
    <property type="entry name" value="Tetracyclin repressor-like, C-terminal domain"/>
    <property type="match status" value="1"/>
</dbReference>
<dbReference type="PRINTS" id="PR00455">
    <property type="entry name" value="HTHTETR"/>
</dbReference>
<reference evidence="6" key="1">
    <citation type="submission" date="2022-09" db="EMBL/GenBank/DDBJ databases">
        <title>Rhodovastum sp. nov. RN2-1 isolated from soil in Seongnam, South Korea.</title>
        <authorList>
            <person name="Le N.T."/>
        </authorList>
    </citation>
    <scope>NUCLEOTIDE SEQUENCE</scope>
    <source>
        <strain evidence="6">RN2-1</strain>
    </source>
</reference>
<dbReference type="InterPro" id="IPR011075">
    <property type="entry name" value="TetR_C"/>
</dbReference>
<evidence type="ECO:0000313" key="7">
    <source>
        <dbReference type="Proteomes" id="UP001165679"/>
    </source>
</evidence>
<reference evidence="6" key="2">
    <citation type="submission" date="2022-10" db="EMBL/GenBank/DDBJ databases">
        <authorList>
            <person name="Trinh H.N."/>
        </authorList>
    </citation>
    <scope>NUCLEOTIDE SEQUENCE</scope>
    <source>
        <strain evidence="6">RN2-1</strain>
    </source>
</reference>
<dbReference type="InterPro" id="IPR036271">
    <property type="entry name" value="Tet_transcr_reg_TetR-rel_C_sf"/>
</dbReference>
<keyword evidence="7" id="KW-1185">Reference proteome</keyword>
<dbReference type="EMBL" id="JAPDNT010000020">
    <property type="protein sequence ID" value="MCW3476545.1"/>
    <property type="molecule type" value="Genomic_DNA"/>
</dbReference>
<gene>
    <name evidence="6" type="ORF">OL599_18435</name>
</gene>
<proteinExistence type="predicted"/>
<evidence type="ECO:0000256" key="4">
    <source>
        <dbReference type="PROSITE-ProRule" id="PRU00335"/>
    </source>
</evidence>
<dbReference type="AlphaFoldDB" id="A0AA41YU61"/>
<organism evidence="6 7">
    <name type="scientific">Limobrevibacterium gyesilva</name>
    <dbReference type="NCBI Taxonomy" id="2991712"/>
    <lineage>
        <taxon>Bacteria</taxon>
        <taxon>Pseudomonadati</taxon>
        <taxon>Pseudomonadota</taxon>
        <taxon>Alphaproteobacteria</taxon>
        <taxon>Acetobacterales</taxon>
        <taxon>Acetobacteraceae</taxon>
        <taxon>Limobrevibacterium</taxon>
    </lineage>
</organism>
<evidence type="ECO:0000256" key="1">
    <source>
        <dbReference type="ARBA" id="ARBA00023015"/>
    </source>
</evidence>
<dbReference type="Proteomes" id="UP001165679">
    <property type="component" value="Unassembled WGS sequence"/>
</dbReference>
<name>A0AA41YU61_9PROT</name>
<feature type="domain" description="HTH tetR-type" evidence="5">
    <location>
        <begin position="9"/>
        <end position="69"/>
    </location>
</feature>
<dbReference type="PROSITE" id="PS50977">
    <property type="entry name" value="HTH_TETR_2"/>
    <property type="match status" value="1"/>
</dbReference>
<dbReference type="Pfam" id="PF00440">
    <property type="entry name" value="TetR_N"/>
    <property type="match status" value="1"/>
</dbReference>
<dbReference type="RefSeq" id="WP_264715348.1">
    <property type="nucleotide sequence ID" value="NZ_JAPDNT010000020.1"/>
</dbReference>
<keyword evidence="1" id="KW-0805">Transcription regulation</keyword>
<dbReference type="InterPro" id="IPR009057">
    <property type="entry name" value="Homeodomain-like_sf"/>
</dbReference>
<dbReference type="InterPro" id="IPR001647">
    <property type="entry name" value="HTH_TetR"/>
</dbReference>
<dbReference type="SUPFAM" id="SSF46689">
    <property type="entry name" value="Homeodomain-like"/>
    <property type="match status" value="1"/>
</dbReference>
<evidence type="ECO:0000313" key="6">
    <source>
        <dbReference type="EMBL" id="MCW3476545.1"/>
    </source>
</evidence>
<dbReference type="Gene3D" id="1.10.357.10">
    <property type="entry name" value="Tetracycline Repressor, domain 2"/>
    <property type="match status" value="1"/>
</dbReference>
<accession>A0AA41YU61</accession>
<dbReference type="Gene3D" id="1.10.10.60">
    <property type="entry name" value="Homeodomain-like"/>
    <property type="match status" value="1"/>
</dbReference>